<feature type="region of interest" description="Disordered" evidence="2">
    <location>
        <begin position="1"/>
        <end position="34"/>
    </location>
</feature>
<feature type="compositionally biased region" description="Polar residues" evidence="2">
    <location>
        <begin position="1"/>
        <end position="17"/>
    </location>
</feature>
<evidence type="ECO:0000313" key="3">
    <source>
        <dbReference type="EMBL" id="KAI1868189.1"/>
    </source>
</evidence>
<evidence type="ECO:0000313" key="4">
    <source>
        <dbReference type="Proteomes" id="UP000829685"/>
    </source>
</evidence>
<organism evidence="3 4">
    <name type="scientific">Neoarthrinium moseri</name>
    <dbReference type="NCBI Taxonomy" id="1658444"/>
    <lineage>
        <taxon>Eukaryota</taxon>
        <taxon>Fungi</taxon>
        <taxon>Dikarya</taxon>
        <taxon>Ascomycota</taxon>
        <taxon>Pezizomycotina</taxon>
        <taxon>Sordariomycetes</taxon>
        <taxon>Xylariomycetidae</taxon>
        <taxon>Amphisphaeriales</taxon>
        <taxon>Apiosporaceae</taxon>
        <taxon>Neoarthrinium</taxon>
    </lineage>
</organism>
<dbReference type="AlphaFoldDB" id="A0A9P9WK87"/>
<dbReference type="Proteomes" id="UP000829685">
    <property type="component" value="Unassembled WGS sequence"/>
</dbReference>
<protein>
    <submittedName>
        <fullName evidence="3">Uncharacterized protein</fullName>
    </submittedName>
</protein>
<comment type="caution">
    <text evidence="3">The sequence shown here is derived from an EMBL/GenBank/DDBJ whole genome shotgun (WGS) entry which is preliminary data.</text>
</comment>
<proteinExistence type="predicted"/>
<dbReference type="EMBL" id="JAFIMR010000017">
    <property type="protein sequence ID" value="KAI1868189.1"/>
    <property type="molecule type" value="Genomic_DNA"/>
</dbReference>
<keyword evidence="4" id="KW-1185">Reference proteome</keyword>
<keyword evidence="1" id="KW-0175">Coiled coil</keyword>
<evidence type="ECO:0000256" key="2">
    <source>
        <dbReference type="SAM" id="MobiDB-lite"/>
    </source>
</evidence>
<reference evidence="3" key="1">
    <citation type="submission" date="2021-03" db="EMBL/GenBank/DDBJ databases">
        <title>Revisited historic fungal species revealed as producer of novel bioactive compounds through whole genome sequencing and comparative genomics.</title>
        <authorList>
            <person name="Vignolle G.A."/>
            <person name="Hochenegger N."/>
            <person name="Mach R.L."/>
            <person name="Mach-Aigner A.R."/>
            <person name="Javad Rahimi M."/>
            <person name="Salim K.A."/>
            <person name="Chan C.M."/>
            <person name="Lim L.B.L."/>
            <person name="Cai F."/>
            <person name="Druzhinina I.S."/>
            <person name="U'Ren J.M."/>
            <person name="Derntl C."/>
        </authorList>
    </citation>
    <scope>NUCLEOTIDE SEQUENCE</scope>
    <source>
        <strain evidence="3">TUCIM 5799</strain>
    </source>
</reference>
<accession>A0A9P9WK87</accession>
<name>A0A9P9WK87_9PEZI</name>
<gene>
    <name evidence="3" type="ORF">JX265_007012</name>
</gene>
<sequence length="287" mass="32089">MGPNSGHQSSFLESQALSGDVDAREENQRTQHGIVDASIMNTVNDEQQSDDSVSVYSIAPSSHLQRDSGTILAVKGADTSETGLQISRLMDEISSLQDQVSMLEKQAKDEAKEAEKKFHIIRSCLRSSADPLRLQSENNLLSEYKSHFESMKMDLDAITQKQALGIPNKEIEFKMNVIENGISQMSLQVFMSTSEPSAVSIDPQHWHSHTQIARLMERIAPSSTWSLLLRSTCLPSSDFLRSLIAASVCVHGFDAPVFSSLMDSTLLHNFYKIIFRMTKGKFFIRTW</sequence>
<evidence type="ECO:0000256" key="1">
    <source>
        <dbReference type="SAM" id="Coils"/>
    </source>
</evidence>
<feature type="coiled-coil region" evidence="1">
    <location>
        <begin position="86"/>
        <end position="117"/>
    </location>
</feature>